<dbReference type="Proteomes" id="UP000309061">
    <property type="component" value="Plasmid unnamed1"/>
</dbReference>
<feature type="binding site" evidence="6">
    <location>
        <position position="101"/>
    </location>
    <ligand>
        <name>Mg(2+)</name>
        <dbReference type="ChEBI" id="CHEBI:18420"/>
    </ligand>
</feature>
<dbReference type="InterPro" id="IPR002716">
    <property type="entry name" value="PIN_dom"/>
</dbReference>
<organism evidence="8 9">
    <name type="scientific">Methylocystis heyeri</name>
    <dbReference type="NCBI Taxonomy" id="391905"/>
    <lineage>
        <taxon>Bacteria</taxon>
        <taxon>Pseudomonadati</taxon>
        <taxon>Pseudomonadota</taxon>
        <taxon>Alphaproteobacteria</taxon>
        <taxon>Hyphomicrobiales</taxon>
        <taxon>Methylocystaceae</taxon>
        <taxon>Methylocystis</taxon>
    </lineage>
</organism>
<evidence type="ECO:0000256" key="2">
    <source>
        <dbReference type="ARBA" id="ARBA00022722"/>
    </source>
</evidence>
<dbReference type="InterPro" id="IPR022907">
    <property type="entry name" value="VapC_family"/>
</dbReference>
<dbReference type="InterPro" id="IPR051619">
    <property type="entry name" value="TypeII_TA_RNase_PINc/VapC"/>
</dbReference>
<dbReference type="SUPFAM" id="SSF88723">
    <property type="entry name" value="PIN domain-like"/>
    <property type="match status" value="1"/>
</dbReference>
<evidence type="ECO:0000256" key="4">
    <source>
        <dbReference type="ARBA" id="ARBA00022801"/>
    </source>
</evidence>
<keyword evidence="5 6" id="KW-0460">Magnesium</keyword>
<dbReference type="CDD" id="cd09873">
    <property type="entry name" value="PIN_Pae0151-like"/>
    <property type="match status" value="1"/>
</dbReference>
<evidence type="ECO:0000313" key="8">
    <source>
        <dbReference type="EMBL" id="QGM48235.1"/>
    </source>
</evidence>
<evidence type="ECO:0000256" key="1">
    <source>
        <dbReference type="ARBA" id="ARBA00022649"/>
    </source>
</evidence>
<gene>
    <name evidence="6" type="primary">vapC</name>
    <name evidence="8" type="ORF">H2LOC_020830</name>
</gene>
<dbReference type="OrthoDB" id="9798446at2"/>
<comment type="similarity">
    <text evidence="6">Belongs to the PINc/VapC protein family.</text>
</comment>
<dbReference type="InterPro" id="IPR029060">
    <property type="entry name" value="PIN-like_dom_sf"/>
</dbReference>
<reference evidence="8 9" key="1">
    <citation type="submission" date="2019-11" db="EMBL/GenBank/DDBJ databases">
        <title>The genome sequence of Methylocystis heyeri.</title>
        <authorList>
            <person name="Oshkin I.Y."/>
            <person name="Miroshnikov K."/>
            <person name="Dedysh S.N."/>
        </authorList>
    </citation>
    <scope>NUCLEOTIDE SEQUENCE [LARGE SCALE GENOMIC DNA]</scope>
    <source>
        <strain evidence="8 9">H2</strain>
        <plasmid evidence="8 9">unnamed1</plasmid>
    </source>
</reference>
<dbReference type="KEGG" id="mhey:H2LOC_020830"/>
<comment type="cofactor">
    <cofactor evidence="6">
        <name>Mg(2+)</name>
        <dbReference type="ChEBI" id="CHEBI:18420"/>
    </cofactor>
</comment>
<comment type="function">
    <text evidence="6">Toxic component of a toxin-antitoxin (TA) system. An RNase.</text>
</comment>
<dbReference type="GO" id="GO:0004540">
    <property type="term" value="F:RNA nuclease activity"/>
    <property type="evidence" value="ECO:0007669"/>
    <property type="project" value="InterPro"/>
</dbReference>
<keyword evidence="8" id="KW-0614">Plasmid</keyword>
<geneLocation type="plasmid" evidence="8">
    <name>unnamed1</name>
</geneLocation>
<dbReference type="PANTHER" id="PTHR35901">
    <property type="entry name" value="RIBONUCLEASE VAPC3"/>
    <property type="match status" value="1"/>
</dbReference>
<name>A0A6B8KM68_9HYPH</name>
<evidence type="ECO:0000256" key="3">
    <source>
        <dbReference type="ARBA" id="ARBA00022723"/>
    </source>
</evidence>
<evidence type="ECO:0000256" key="5">
    <source>
        <dbReference type="ARBA" id="ARBA00022842"/>
    </source>
</evidence>
<dbReference type="Pfam" id="PF01850">
    <property type="entry name" value="PIN"/>
    <property type="match status" value="1"/>
</dbReference>
<protein>
    <recommendedName>
        <fullName evidence="6">Ribonuclease VapC</fullName>
        <shortName evidence="6">RNase VapC</shortName>
        <ecNumber evidence="6">3.1.-.-</ecNumber>
    </recommendedName>
    <alternativeName>
        <fullName evidence="6">Toxin VapC</fullName>
    </alternativeName>
</protein>
<dbReference type="AlphaFoldDB" id="A0A6B8KM68"/>
<accession>A0A6B8KM68</accession>
<dbReference type="PANTHER" id="PTHR35901:SF1">
    <property type="entry name" value="EXONUCLEASE VAPC9"/>
    <property type="match status" value="1"/>
</dbReference>
<dbReference type="EC" id="3.1.-.-" evidence="6"/>
<evidence type="ECO:0000259" key="7">
    <source>
        <dbReference type="Pfam" id="PF01850"/>
    </source>
</evidence>
<feature type="domain" description="PIN" evidence="7">
    <location>
        <begin position="6"/>
        <end position="127"/>
    </location>
</feature>
<keyword evidence="1 6" id="KW-1277">Toxin-antitoxin system</keyword>
<dbReference type="EMBL" id="CP046053">
    <property type="protein sequence ID" value="QGM48235.1"/>
    <property type="molecule type" value="Genomic_DNA"/>
</dbReference>
<dbReference type="InterPro" id="IPR044153">
    <property type="entry name" value="PIN_Pae0151-like"/>
</dbReference>
<dbReference type="GO" id="GO:0000287">
    <property type="term" value="F:magnesium ion binding"/>
    <property type="evidence" value="ECO:0007669"/>
    <property type="project" value="UniProtKB-UniRule"/>
</dbReference>
<keyword evidence="9" id="KW-1185">Reference proteome</keyword>
<keyword evidence="4 6" id="KW-0378">Hydrolase</keyword>
<evidence type="ECO:0000256" key="6">
    <source>
        <dbReference type="HAMAP-Rule" id="MF_00265"/>
    </source>
</evidence>
<keyword evidence="2 6" id="KW-0540">Nuclease</keyword>
<keyword evidence="3 6" id="KW-0479">Metal-binding</keyword>
<keyword evidence="6" id="KW-0800">Toxin</keyword>
<evidence type="ECO:0000313" key="9">
    <source>
        <dbReference type="Proteomes" id="UP000309061"/>
    </source>
</evidence>
<dbReference type="GO" id="GO:0016787">
    <property type="term" value="F:hydrolase activity"/>
    <property type="evidence" value="ECO:0007669"/>
    <property type="project" value="UniProtKB-KW"/>
</dbReference>
<dbReference type="HAMAP" id="MF_00265">
    <property type="entry name" value="VapC_Nob1"/>
    <property type="match status" value="1"/>
</dbReference>
<feature type="binding site" evidence="6">
    <location>
        <position position="8"/>
    </location>
    <ligand>
        <name>Mg(2+)</name>
        <dbReference type="ChEBI" id="CHEBI:18420"/>
    </ligand>
</feature>
<dbReference type="Gene3D" id="3.40.50.1010">
    <property type="entry name" value="5'-nuclease"/>
    <property type="match status" value="1"/>
</dbReference>
<dbReference type="GO" id="GO:0090729">
    <property type="term" value="F:toxin activity"/>
    <property type="evidence" value="ECO:0007669"/>
    <property type="project" value="UniProtKB-KW"/>
</dbReference>
<proteinExistence type="inferred from homology"/>
<sequence length="140" mass="14850">MLTPFVVDASFAASWFLPDEANPATTALGRQAAREPPLMPSLFLHEMRSLFVMAARRGRGSKDDMLQQLDVVEKLYGKHAGSGDGLAIARLAFKHNLTSYDATYLALALDHEAPLATLDKALAAAAKAEGVTVLGPLGAS</sequence>